<keyword evidence="2" id="KW-1185">Reference proteome</keyword>
<reference evidence="1 2" key="1">
    <citation type="submission" date="2021-06" db="EMBL/GenBank/DDBJ databases">
        <title>Bacillus sp. RD4P76, an endophyte from a halophyte.</title>
        <authorList>
            <person name="Sun J.-Q."/>
        </authorList>
    </citation>
    <scope>NUCLEOTIDE SEQUENCE [LARGE SCALE GENOMIC DNA]</scope>
    <source>
        <strain evidence="1 2">CGMCC 1.15917</strain>
    </source>
</reference>
<evidence type="ECO:0000313" key="1">
    <source>
        <dbReference type="EMBL" id="MBU9714572.1"/>
    </source>
</evidence>
<name>A0ABS6JLM6_9BACI</name>
<dbReference type="PANTHER" id="PTHR30531:SF12">
    <property type="entry name" value="FLAGELLAR BIOSYNTHETIC PROTEIN FLHB"/>
    <property type="match status" value="1"/>
</dbReference>
<evidence type="ECO:0000313" key="2">
    <source>
        <dbReference type="Proteomes" id="UP000784880"/>
    </source>
</evidence>
<dbReference type="Proteomes" id="UP000784880">
    <property type="component" value="Unassembled WGS sequence"/>
</dbReference>
<dbReference type="InterPro" id="IPR006135">
    <property type="entry name" value="T3SS_substrate_exporter"/>
</dbReference>
<dbReference type="PANTHER" id="PTHR30531">
    <property type="entry name" value="FLAGELLAR BIOSYNTHETIC PROTEIN FLHB"/>
    <property type="match status" value="1"/>
</dbReference>
<accession>A0ABS6JLM6</accession>
<sequence length="101" mass="11642">MKRVNRVDNRSINKKRAVALRYDKKVDDAPRVKAKGRGNVAEEIIRRAKEENIPIQEDASLVEILSQLEMNERIPPALYEVVAEVFSFIYKLDQSQKGKNC</sequence>
<dbReference type="Pfam" id="PF01312">
    <property type="entry name" value="Bac_export_2"/>
    <property type="match status" value="1"/>
</dbReference>
<protein>
    <submittedName>
        <fullName evidence="1">EscU/YscU/HrcU family type III secretion system export apparatus switch protein</fullName>
    </submittedName>
</protein>
<organism evidence="1 2">
    <name type="scientific">Evansella tamaricis</name>
    <dbReference type="NCBI Taxonomy" id="2069301"/>
    <lineage>
        <taxon>Bacteria</taxon>
        <taxon>Bacillati</taxon>
        <taxon>Bacillota</taxon>
        <taxon>Bacilli</taxon>
        <taxon>Bacillales</taxon>
        <taxon>Bacillaceae</taxon>
        <taxon>Evansella</taxon>
    </lineage>
</organism>
<proteinExistence type="predicted"/>
<comment type="caution">
    <text evidence="1">The sequence shown here is derived from an EMBL/GenBank/DDBJ whole genome shotgun (WGS) entry which is preliminary data.</text>
</comment>
<gene>
    <name evidence="1" type="ORF">KS419_22775</name>
</gene>
<dbReference type="RefSeq" id="WP_217069237.1">
    <property type="nucleotide sequence ID" value="NZ_JAHQCS010000178.1"/>
</dbReference>
<dbReference type="EMBL" id="JAHQCS010000178">
    <property type="protein sequence ID" value="MBU9714572.1"/>
    <property type="molecule type" value="Genomic_DNA"/>
</dbReference>